<feature type="transmembrane region" description="Helical" evidence="1">
    <location>
        <begin position="155"/>
        <end position="175"/>
    </location>
</feature>
<keyword evidence="1" id="KW-0472">Membrane</keyword>
<evidence type="ECO:0000313" key="3">
    <source>
        <dbReference type="EMBL" id="TKK85484.1"/>
    </source>
</evidence>
<keyword evidence="1" id="KW-1133">Transmembrane helix</keyword>
<evidence type="ECO:0000259" key="2">
    <source>
        <dbReference type="Pfam" id="PF02517"/>
    </source>
</evidence>
<dbReference type="RefSeq" id="WP_137249593.1">
    <property type="nucleotide sequence ID" value="NZ_SZQA01000027.1"/>
</dbReference>
<feature type="transmembrane region" description="Helical" evidence="1">
    <location>
        <begin position="124"/>
        <end position="149"/>
    </location>
</feature>
<sequence>MIQQPSLTSWIVPPPPGLRYDQLARTPVHRWWRPLLGTVLVVVVYVALTAALGLVAILLMAVSGATPMALSPGRILFEDPVLDLAFQLVSIAILIPLLLGAAWLVQRRPPGTLSSVAGRVRWRWLLRCVPLAVLAVVLGEVAQSLVLLATGVSPGYGWAGWSNLLVPLLVILFLVPMQAAAEEYAFRGWVVQAFGAYLRNPWWGIIISSAVFAAFHGYTDFGIAYTFGFGVLMGWLSVRTGGLEAAIALHAVNNVGAFGVAAVAGELGSALQQGSLPWQSLVGTIVQFGVFGVGVVVLARKSGISVEGG</sequence>
<dbReference type="GO" id="GO:0006508">
    <property type="term" value="P:proteolysis"/>
    <property type="evidence" value="ECO:0007669"/>
    <property type="project" value="UniProtKB-KW"/>
</dbReference>
<dbReference type="EMBL" id="SZQA01000027">
    <property type="protein sequence ID" value="TKK85484.1"/>
    <property type="molecule type" value="Genomic_DNA"/>
</dbReference>
<feature type="transmembrane region" description="Helical" evidence="1">
    <location>
        <begin position="221"/>
        <end position="238"/>
    </location>
</feature>
<gene>
    <name evidence="3" type="ORF">FDA94_25425</name>
</gene>
<organism evidence="3 4">
    <name type="scientific">Herbidospora galbida</name>
    <dbReference type="NCBI Taxonomy" id="2575442"/>
    <lineage>
        <taxon>Bacteria</taxon>
        <taxon>Bacillati</taxon>
        <taxon>Actinomycetota</taxon>
        <taxon>Actinomycetes</taxon>
        <taxon>Streptosporangiales</taxon>
        <taxon>Streptosporangiaceae</taxon>
        <taxon>Herbidospora</taxon>
    </lineage>
</organism>
<feature type="transmembrane region" description="Helical" evidence="1">
    <location>
        <begin position="84"/>
        <end position="104"/>
    </location>
</feature>
<keyword evidence="1" id="KW-0812">Transmembrane</keyword>
<keyword evidence="3" id="KW-0378">Hydrolase</keyword>
<dbReference type="GO" id="GO:0008237">
    <property type="term" value="F:metallopeptidase activity"/>
    <property type="evidence" value="ECO:0007669"/>
    <property type="project" value="UniProtKB-KW"/>
</dbReference>
<keyword evidence="3" id="KW-0645">Protease</keyword>
<dbReference type="OrthoDB" id="2680086at2"/>
<dbReference type="Proteomes" id="UP000308705">
    <property type="component" value="Unassembled WGS sequence"/>
</dbReference>
<keyword evidence="4" id="KW-1185">Reference proteome</keyword>
<feature type="transmembrane region" description="Helical" evidence="1">
    <location>
        <begin position="196"/>
        <end position="215"/>
    </location>
</feature>
<feature type="domain" description="CAAX prenyl protease 2/Lysostaphin resistance protein A-like" evidence="2">
    <location>
        <begin position="167"/>
        <end position="255"/>
    </location>
</feature>
<dbReference type="PANTHER" id="PTHR36435">
    <property type="entry name" value="SLR1288 PROTEIN"/>
    <property type="match status" value="1"/>
</dbReference>
<feature type="transmembrane region" description="Helical" evidence="1">
    <location>
        <begin position="276"/>
        <end position="299"/>
    </location>
</feature>
<evidence type="ECO:0000313" key="4">
    <source>
        <dbReference type="Proteomes" id="UP000308705"/>
    </source>
</evidence>
<accession>A0A4U3MBI2</accession>
<dbReference type="InterPro" id="IPR052710">
    <property type="entry name" value="CAAX_protease"/>
</dbReference>
<proteinExistence type="predicted"/>
<comment type="caution">
    <text evidence="3">The sequence shown here is derived from an EMBL/GenBank/DDBJ whole genome shotgun (WGS) entry which is preliminary data.</text>
</comment>
<feature type="transmembrane region" description="Helical" evidence="1">
    <location>
        <begin position="245"/>
        <end position="264"/>
    </location>
</feature>
<keyword evidence="3" id="KW-0482">Metalloprotease</keyword>
<protein>
    <submittedName>
        <fullName evidence="3">CPBP family intramembrane metalloprotease</fullName>
    </submittedName>
</protein>
<name>A0A4U3MBI2_9ACTN</name>
<evidence type="ECO:0000256" key="1">
    <source>
        <dbReference type="SAM" id="Phobius"/>
    </source>
</evidence>
<feature type="transmembrane region" description="Helical" evidence="1">
    <location>
        <begin position="35"/>
        <end position="64"/>
    </location>
</feature>
<dbReference type="GO" id="GO:0080120">
    <property type="term" value="P:CAAX-box protein maturation"/>
    <property type="evidence" value="ECO:0007669"/>
    <property type="project" value="UniProtKB-ARBA"/>
</dbReference>
<dbReference type="InterPro" id="IPR003675">
    <property type="entry name" value="Rce1/LyrA-like_dom"/>
</dbReference>
<reference evidence="3 4" key="1">
    <citation type="submission" date="2019-04" db="EMBL/GenBank/DDBJ databases">
        <title>Herbidospora sp. NEAU-GS14.nov., a novel actinomycete isolated from soil.</title>
        <authorList>
            <person name="Han L."/>
        </authorList>
    </citation>
    <scope>NUCLEOTIDE SEQUENCE [LARGE SCALE GENOMIC DNA]</scope>
    <source>
        <strain evidence="3 4">NEAU-GS14</strain>
    </source>
</reference>
<dbReference type="Pfam" id="PF02517">
    <property type="entry name" value="Rce1-like"/>
    <property type="match status" value="1"/>
</dbReference>
<dbReference type="PANTHER" id="PTHR36435:SF1">
    <property type="entry name" value="CAAX AMINO TERMINAL PROTEASE FAMILY PROTEIN"/>
    <property type="match status" value="1"/>
</dbReference>
<dbReference type="GO" id="GO:0004175">
    <property type="term" value="F:endopeptidase activity"/>
    <property type="evidence" value="ECO:0007669"/>
    <property type="project" value="UniProtKB-ARBA"/>
</dbReference>
<dbReference type="AlphaFoldDB" id="A0A4U3MBI2"/>